<dbReference type="Pfam" id="PF05389">
    <property type="entry name" value="MecA"/>
    <property type="match status" value="1"/>
</dbReference>
<evidence type="ECO:0000313" key="3">
    <source>
        <dbReference type="EMBL" id="AQN79654.1"/>
    </source>
</evidence>
<dbReference type="Gene3D" id="3.30.70.1950">
    <property type="match status" value="1"/>
</dbReference>
<evidence type="ECO:0000313" key="4">
    <source>
        <dbReference type="Proteomes" id="UP000188147"/>
    </source>
</evidence>
<feature type="compositionally biased region" description="Polar residues" evidence="2">
    <location>
        <begin position="118"/>
        <end position="135"/>
    </location>
</feature>
<gene>
    <name evidence="3" type="ORF">A9176_04520</name>
</gene>
<dbReference type="RefSeq" id="WP_077282247.1">
    <property type="nucleotide sequence ID" value="NZ_CP016329.1"/>
</dbReference>
<feature type="compositionally biased region" description="Basic and acidic residues" evidence="2">
    <location>
        <begin position="106"/>
        <end position="117"/>
    </location>
</feature>
<reference evidence="3 4" key="1">
    <citation type="submission" date="2016-06" db="EMBL/GenBank/DDBJ databases">
        <authorList>
            <person name="Kim H.J."/>
        </authorList>
    </citation>
    <scope>NUCLEOTIDE SEQUENCE [LARGE SCALE GENOMIC DNA]</scope>
    <source>
        <strain evidence="3 4">KFRI01</strain>
    </source>
</reference>
<dbReference type="InterPro" id="IPR008681">
    <property type="entry name" value="Neg-reg_MecA"/>
</dbReference>
<feature type="region of interest" description="Disordered" evidence="2">
    <location>
        <begin position="101"/>
        <end position="135"/>
    </location>
</feature>
<dbReference type="InterPro" id="IPR038471">
    <property type="entry name" value="MecA_C_sf"/>
</dbReference>
<dbReference type="EMBL" id="CP016329">
    <property type="protein sequence ID" value="AQN79654.1"/>
    <property type="molecule type" value="Genomic_DNA"/>
</dbReference>
<dbReference type="PANTHER" id="PTHR39161:SF1">
    <property type="entry name" value="ADAPTER PROTEIN MECA 1"/>
    <property type="match status" value="1"/>
</dbReference>
<name>A0ABN4WRR4_9LACO</name>
<dbReference type="PIRSF" id="PIRSF029008">
    <property type="entry name" value="MecA"/>
    <property type="match status" value="1"/>
</dbReference>
<evidence type="ECO:0000256" key="2">
    <source>
        <dbReference type="SAM" id="MobiDB-lite"/>
    </source>
</evidence>
<evidence type="ECO:0000256" key="1">
    <source>
        <dbReference type="ARBA" id="ARBA00005397"/>
    </source>
</evidence>
<proteinExistence type="inferred from homology"/>
<keyword evidence="4" id="KW-1185">Reference proteome</keyword>
<sequence length="238" mass="27678">MEMERINDNTIRVMIENSDLQERGISIMELLGNHDKIESFFYSILSEVDVDHDFNEEDQVTFQILPNRNGLELFISRLDEEHQVGDIINNLMSYAKHQSEEIDQVSDERRSALRQTDDGQTVSSSQPHAATTVANNQQPVDNLLTVKLPYFEAIIPIAQLTNRLDHASDLYRYQSDFYLTLHYDQDDVSHEMMKDQKAMILEYATVTTVQNDVLREHGELVMQRDALKQIKNLFKKTR</sequence>
<accession>A0ABN4WRR4</accession>
<dbReference type="PANTHER" id="PTHR39161">
    <property type="entry name" value="ADAPTER PROTEIN MECA"/>
    <property type="match status" value="1"/>
</dbReference>
<dbReference type="Proteomes" id="UP000188147">
    <property type="component" value="Chromosome"/>
</dbReference>
<organism evidence="3 4">
    <name type="scientific">Leuconostoc garlicum</name>
    <dbReference type="NCBI Taxonomy" id="255248"/>
    <lineage>
        <taxon>Bacteria</taxon>
        <taxon>Bacillati</taxon>
        <taxon>Bacillota</taxon>
        <taxon>Bacilli</taxon>
        <taxon>Lactobacillales</taxon>
        <taxon>Lactobacillaceae</taxon>
        <taxon>Leuconostoc</taxon>
    </lineage>
</organism>
<comment type="similarity">
    <text evidence="1">Belongs to the MecA family.</text>
</comment>
<protein>
    <submittedName>
        <fullName evidence="3">Adaptor protein MecA</fullName>
    </submittedName>
</protein>